<dbReference type="InterPro" id="IPR000352">
    <property type="entry name" value="Pep_chain_release_fac_I"/>
</dbReference>
<keyword evidence="5" id="KW-1185">Reference proteome</keyword>
<sequence>MDTPGRDLRVPPQPGARHGVTIPASELVERFSRSSGPGGQGVNTTDSRVELLFDPGASTAFSDTQRERVLARLAGRLVGRRLSVVASGERSQLRNREAARARLAALLSEALMPPGPLRRATRPTRGSQVRRLESKKRRGETKAARRRLPPP</sequence>
<reference evidence="4 5" key="1">
    <citation type="submission" date="2016-02" db="EMBL/GenBank/DDBJ databases">
        <title>Complete genome of Sinomonas atrocyanea KCTC 3377.</title>
        <authorList>
            <person name="Kim K.M."/>
        </authorList>
    </citation>
    <scope>NUCLEOTIDE SEQUENCE [LARGE SCALE GENOMIC DNA]</scope>
    <source>
        <strain evidence="4 5">KCTC 3377</strain>
    </source>
</reference>
<proteinExistence type="inferred from homology"/>
<dbReference type="Gene3D" id="3.30.160.20">
    <property type="match status" value="1"/>
</dbReference>
<dbReference type="InterPro" id="IPR045853">
    <property type="entry name" value="Pep_chain_release_fac_I_sf"/>
</dbReference>
<dbReference type="KEGG" id="satk:SA2016_3406"/>
<dbReference type="PATRIC" id="fig|37927.3.peg.3496"/>
<dbReference type="Proteomes" id="UP000070134">
    <property type="component" value="Chromosome"/>
</dbReference>
<dbReference type="GO" id="GO:0003747">
    <property type="term" value="F:translation release factor activity"/>
    <property type="evidence" value="ECO:0007669"/>
    <property type="project" value="InterPro"/>
</dbReference>
<evidence type="ECO:0000313" key="5">
    <source>
        <dbReference type="Proteomes" id="UP000070134"/>
    </source>
</evidence>
<dbReference type="EMBL" id="CP014518">
    <property type="protein sequence ID" value="AMM34067.1"/>
    <property type="molecule type" value="Genomic_DNA"/>
</dbReference>
<gene>
    <name evidence="4" type="ORF">SA2016_3406</name>
</gene>
<name>A0A127A4J8_9MICC</name>
<dbReference type="Pfam" id="PF00472">
    <property type="entry name" value="RF-1"/>
    <property type="match status" value="1"/>
</dbReference>
<dbReference type="PANTHER" id="PTHR47814:SF1">
    <property type="entry name" value="PEPTIDYL-TRNA HYDROLASE ARFB"/>
    <property type="match status" value="1"/>
</dbReference>
<feature type="domain" description="Prokaryotic-type class I peptide chain release factors" evidence="3">
    <location>
        <begin position="20"/>
        <end position="145"/>
    </location>
</feature>
<dbReference type="GO" id="GO:0004045">
    <property type="term" value="F:peptidyl-tRNA hydrolase activity"/>
    <property type="evidence" value="ECO:0007669"/>
    <property type="project" value="TreeGrafter"/>
</dbReference>
<feature type="compositionally biased region" description="Basic residues" evidence="2">
    <location>
        <begin position="133"/>
        <end position="151"/>
    </location>
</feature>
<dbReference type="GO" id="GO:0072344">
    <property type="term" value="P:rescue of stalled ribosome"/>
    <property type="evidence" value="ECO:0007669"/>
    <property type="project" value="TreeGrafter"/>
</dbReference>
<dbReference type="SUPFAM" id="SSF75620">
    <property type="entry name" value="Release factor"/>
    <property type="match status" value="1"/>
</dbReference>
<dbReference type="RefSeq" id="WP_066500331.1">
    <property type="nucleotide sequence ID" value="NZ_BJMO01000037.1"/>
</dbReference>
<feature type="region of interest" description="Disordered" evidence="2">
    <location>
        <begin position="112"/>
        <end position="151"/>
    </location>
</feature>
<evidence type="ECO:0000259" key="3">
    <source>
        <dbReference type="Pfam" id="PF00472"/>
    </source>
</evidence>
<evidence type="ECO:0000256" key="2">
    <source>
        <dbReference type="SAM" id="MobiDB-lite"/>
    </source>
</evidence>
<evidence type="ECO:0000313" key="4">
    <source>
        <dbReference type="EMBL" id="AMM34067.1"/>
    </source>
</evidence>
<evidence type="ECO:0000256" key="1">
    <source>
        <dbReference type="ARBA" id="ARBA00010835"/>
    </source>
</evidence>
<comment type="similarity">
    <text evidence="1">Belongs to the prokaryotic/mitochondrial release factor family.</text>
</comment>
<organism evidence="4 5">
    <name type="scientific">Sinomonas atrocyanea</name>
    <dbReference type="NCBI Taxonomy" id="37927"/>
    <lineage>
        <taxon>Bacteria</taxon>
        <taxon>Bacillati</taxon>
        <taxon>Actinomycetota</taxon>
        <taxon>Actinomycetes</taxon>
        <taxon>Micrococcales</taxon>
        <taxon>Micrococcaceae</taxon>
        <taxon>Sinomonas</taxon>
    </lineage>
</organism>
<dbReference type="AlphaFoldDB" id="A0A127A4J8"/>
<protein>
    <submittedName>
        <fullName evidence="4">Peptide chain release factor 1</fullName>
    </submittedName>
</protein>
<dbReference type="STRING" id="37927.SA2016_3406"/>
<accession>A0A127A4J8</accession>
<dbReference type="PANTHER" id="PTHR47814">
    <property type="entry name" value="PEPTIDYL-TRNA HYDROLASE ARFB"/>
    <property type="match status" value="1"/>
</dbReference>
<dbReference type="OrthoDB" id="9815709at2"/>
<dbReference type="NCBIfam" id="NF006718">
    <property type="entry name" value="PRK09256.1"/>
    <property type="match status" value="1"/>
</dbReference>
<dbReference type="GO" id="GO:0043022">
    <property type="term" value="F:ribosome binding"/>
    <property type="evidence" value="ECO:0007669"/>
    <property type="project" value="TreeGrafter"/>
</dbReference>